<comment type="subcellular location">
    <subcellularLocation>
        <location evidence="1">Secreted</location>
    </subcellularLocation>
</comment>
<feature type="signal peptide" evidence="5">
    <location>
        <begin position="1"/>
        <end position="19"/>
    </location>
</feature>
<evidence type="ECO:0000256" key="2">
    <source>
        <dbReference type="ARBA" id="ARBA00010968"/>
    </source>
</evidence>
<feature type="compositionally biased region" description="Low complexity" evidence="4">
    <location>
        <begin position="307"/>
        <end position="326"/>
    </location>
</feature>
<comment type="caution">
    <text evidence="6">The sequence shown here is derived from an EMBL/GenBank/DDBJ whole genome shotgun (WGS) entry which is preliminary data.</text>
</comment>
<dbReference type="GO" id="GO:0005576">
    <property type="term" value="C:extracellular region"/>
    <property type="evidence" value="ECO:0007669"/>
    <property type="project" value="UniProtKB-SubCell"/>
</dbReference>
<reference evidence="6 7" key="1">
    <citation type="submission" date="2019-01" db="EMBL/GenBank/DDBJ databases">
        <title>Genome sequencing of the rare red list fungi Fomitopsis rosea.</title>
        <authorList>
            <person name="Buettner E."/>
            <person name="Kellner H."/>
        </authorList>
    </citation>
    <scope>NUCLEOTIDE SEQUENCE [LARGE SCALE GENOMIC DNA]</scope>
    <source>
        <strain evidence="6 7">DSM 105464</strain>
    </source>
</reference>
<dbReference type="GO" id="GO:0005179">
    <property type="term" value="F:hormone activity"/>
    <property type="evidence" value="ECO:0007669"/>
    <property type="project" value="InterPro"/>
</dbReference>
<evidence type="ECO:0000256" key="3">
    <source>
        <dbReference type="ARBA" id="ARBA00022525"/>
    </source>
</evidence>
<dbReference type="PROSITE" id="PS00473">
    <property type="entry name" value="GNRH"/>
    <property type="match status" value="1"/>
</dbReference>
<accession>A0A4Y9Z1C4</accession>
<evidence type="ECO:0000256" key="1">
    <source>
        <dbReference type="ARBA" id="ARBA00004613"/>
    </source>
</evidence>
<proteinExistence type="inferred from homology"/>
<feature type="chain" id="PRO_5021407855" evidence="5">
    <location>
        <begin position="20"/>
        <end position="336"/>
    </location>
</feature>
<evidence type="ECO:0000313" key="7">
    <source>
        <dbReference type="Proteomes" id="UP000298390"/>
    </source>
</evidence>
<dbReference type="AlphaFoldDB" id="A0A4Y9Z1C4"/>
<dbReference type="InterPro" id="IPR002012">
    <property type="entry name" value="GnRH"/>
</dbReference>
<dbReference type="Proteomes" id="UP000298390">
    <property type="component" value="Unassembled WGS sequence"/>
</dbReference>
<feature type="region of interest" description="Disordered" evidence="4">
    <location>
        <begin position="287"/>
        <end position="336"/>
    </location>
</feature>
<name>A0A4Y9Z1C4_9APHY</name>
<feature type="compositionally biased region" description="Basic and acidic residues" evidence="4">
    <location>
        <begin position="296"/>
        <end position="306"/>
    </location>
</feature>
<sequence>MKLLPVFSASLAFALSASAQYFSDGWQPGQPVTEEARPTQAYHRVQQPIPTQEGKASKFSFKNVLTSGPVDFIASKIGVNMTEKLAQAEAAALAEQEMWDPRVPLITDTNYEEIIVKESSTPEEEADRLWFLVISVSKGGKNALSLKLDDSFDKAYNESVIAGDLPNVRWGRVDYLNVTYITTKWSIWQAPYLVVLTDRGQTLRFYKTNAVRLEPEMLRDFLIQERWRDNQPWDSPFAPGGSWEPALHYFSLALKYFYETLIIFPRWVLMIASGGIANIVMKAMHSNAGTDQPPPRVEREAPKEDSPAPAATTATETTETKSSPAKSKGRRRNAKK</sequence>
<feature type="compositionally biased region" description="Basic residues" evidence="4">
    <location>
        <begin position="327"/>
        <end position="336"/>
    </location>
</feature>
<keyword evidence="3" id="KW-0964">Secreted</keyword>
<comment type="similarity">
    <text evidence="2">Belongs to the GnRH family.</text>
</comment>
<gene>
    <name evidence="6" type="ORF">EVJ58_g1493</name>
</gene>
<dbReference type="EMBL" id="SEKV01000048">
    <property type="protein sequence ID" value="TFY67663.1"/>
    <property type="molecule type" value="Genomic_DNA"/>
</dbReference>
<organism evidence="6 7">
    <name type="scientific">Rhodofomes roseus</name>
    <dbReference type="NCBI Taxonomy" id="34475"/>
    <lineage>
        <taxon>Eukaryota</taxon>
        <taxon>Fungi</taxon>
        <taxon>Dikarya</taxon>
        <taxon>Basidiomycota</taxon>
        <taxon>Agaricomycotina</taxon>
        <taxon>Agaricomycetes</taxon>
        <taxon>Polyporales</taxon>
        <taxon>Rhodofomes</taxon>
    </lineage>
</organism>
<protein>
    <submittedName>
        <fullName evidence="6">Uncharacterized protein</fullName>
    </submittedName>
</protein>
<keyword evidence="5" id="KW-0732">Signal</keyword>
<evidence type="ECO:0000313" key="6">
    <source>
        <dbReference type="EMBL" id="TFY67663.1"/>
    </source>
</evidence>
<evidence type="ECO:0000256" key="5">
    <source>
        <dbReference type="SAM" id="SignalP"/>
    </source>
</evidence>
<evidence type="ECO:0000256" key="4">
    <source>
        <dbReference type="SAM" id="MobiDB-lite"/>
    </source>
</evidence>